<keyword evidence="5" id="KW-1185">Reference proteome</keyword>
<accession>A0A815DUI5</accession>
<dbReference type="Proteomes" id="UP000681722">
    <property type="component" value="Unassembled WGS sequence"/>
</dbReference>
<dbReference type="EMBL" id="CAJNOQ010012574">
    <property type="protein sequence ID" value="CAF1303175.1"/>
    <property type="molecule type" value="Genomic_DNA"/>
</dbReference>
<dbReference type="EMBL" id="CAJNOK010002599">
    <property type="protein sequence ID" value="CAF0867144.1"/>
    <property type="molecule type" value="Genomic_DNA"/>
</dbReference>
<name>A0A815DUI5_9BILA</name>
<dbReference type="EMBL" id="CAJOBC010038446">
    <property type="protein sequence ID" value="CAF4130952.1"/>
    <property type="molecule type" value="Genomic_DNA"/>
</dbReference>
<comment type="caution">
    <text evidence="2">The sequence shown here is derived from an EMBL/GenBank/DDBJ whole genome shotgun (WGS) entry which is preliminary data.</text>
</comment>
<sequence>MAATSTAQCAKCEKGCGILTCDRCLEKFCRGCFNDHRQGLSKQLDNVVYEHDMFKQHLETPNENISHRLLKQIDKWKKDFISKINQLADQYRTVHEDFLDQAKDGNL</sequence>
<evidence type="ECO:0000313" key="4">
    <source>
        <dbReference type="EMBL" id="CAF4130952.1"/>
    </source>
</evidence>
<proteinExistence type="predicted"/>
<protein>
    <recommendedName>
        <fullName evidence="6">B box-type domain-containing protein</fullName>
    </recommendedName>
</protein>
<dbReference type="EMBL" id="CAJOBA010002600">
    <property type="protein sequence ID" value="CAF3651976.1"/>
    <property type="molecule type" value="Genomic_DNA"/>
</dbReference>
<evidence type="ECO:0000313" key="3">
    <source>
        <dbReference type="EMBL" id="CAF3651976.1"/>
    </source>
</evidence>
<dbReference type="Proteomes" id="UP000682733">
    <property type="component" value="Unassembled WGS sequence"/>
</dbReference>
<evidence type="ECO:0008006" key="6">
    <source>
        <dbReference type="Google" id="ProtNLM"/>
    </source>
</evidence>
<evidence type="ECO:0000313" key="2">
    <source>
        <dbReference type="EMBL" id="CAF1303175.1"/>
    </source>
</evidence>
<reference evidence="2" key="1">
    <citation type="submission" date="2021-02" db="EMBL/GenBank/DDBJ databases">
        <authorList>
            <person name="Nowell W R."/>
        </authorList>
    </citation>
    <scope>NUCLEOTIDE SEQUENCE</scope>
</reference>
<evidence type="ECO:0000313" key="1">
    <source>
        <dbReference type="EMBL" id="CAF0867144.1"/>
    </source>
</evidence>
<organism evidence="2 5">
    <name type="scientific">Didymodactylos carnosus</name>
    <dbReference type="NCBI Taxonomy" id="1234261"/>
    <lineage>
        <taxon>Eukaryota</taxon>
        <taxon>Metazoa</taxon>
        <taxon>Spiralia</taxon>
        <taxon>Gnathifera</taxon>
        <taxon>Rotifera</taxon>
        <taxon>Eurotatoria</taxon>
        <taxon>Bdelloidea</taxon>
        <taxon>Philodinida</taxon>
        <taxon>Philodinidae</taxon>
        <taxon>Didymodactylos</taxon>
    </lineage>
</organism>
<dbReference type="AlphaFoldDB" id="A0A815DUI5"/>
<dbReference type="Proteomes" id="UP000663829">
    <property type="component" value="Unassembled WGS sequence"/>
</dbReference>
<dbReference type="Proteomes" id="UP000677228">
    <property type="component" value="Unassembled WGS sequence"/>
</dbReference>
<gene>
    <name evidence="2" type="ORF">GPM918_LOCUS28624</name>
    <name evidence="1" type="ORF">OVA965_LOCUS7938</name>
    <name evidence="4" type="ORF">SRO942_LOCUS29136</name>
    <name evidence="3" type="ORF">TMI583_LOCUS7934</name>
</gene>
<evidence type="ECO:0000313" key="5">
    <source>
        <dbReference type="Proteomes" id="UP000663829"/>
    </source>
</evidence>